<reference evidence="2" key="1">
    <citation type="submission" date="2006-01" db="EMBL/GenBank/DDBJ databases">
        <authorList>
            <person name="Lindblad-Toh K."/>
            <person name="Mauceli E."/>
            <person name="Grabherr M."/>
            <person name="Chang J.L."/>
            <person name="Lander E.S."/>
        </authorList>
    </citation>
    <scope>NUCLEOTIDE SEQUENCE [LARGE SCALE GENOMIC DNA]</scope>
</reference>
<feature type="compositionally biased region" description="Basic and acidic residues" evidence="1">
    <location>
        <begin position="27"/>
        <end position="39"/>
    </location>
</feature>
<accession>G3P809</accession>
<name>G3P809_GASAC</name>
<evidence type="ECO:0000313" key="2">
    <source>
        <dbReference type="Ensembl" id="ENSGACP00000013733.1"/>
    </source>
</evidence>
<protein>
    <submittedName>
        <fullName evidence="2">Uncharacterized protein</fullName>
    </submittedName>
</protein>
<organism evidence="2">
    <name type="scientific">Gasterosteus aculeatus</name>
    <name type="common">Three-spined stickleback</name>
    <dbReference type="NCBI Taxonomy" id="69293"/>
    <lineage>
        <taxon>Eukaryota</taxon>
        <taxon>Metazoa</taxon>
        <taxon>Chordata</taxon>
        <taxon>Craniata</taxon>
        <taxon>Vertebrata</taxon>
        <taxon>Euteleostomi</taxon>
        <taxon>Actinopterygii</taxon>
        <taxon>Neopterygii</taxon>
        <taxon>Teleostei</taxon>
        <taxon>Neoteleostei</taxon>
        <taxon>Acanthomorphata</taxon>
        <taxon>Eupercaria</taxon>
        <taxon>Perciformes</taxon>
        <taxon>Cottioidei</taxon>
        <taxon>Gasterosteales</taxon>
        <taxon>Gasterosteidae</taxon>
        <taxon>Gasterosteus</taxon>
    </lineage>
</organism>
<dbReference type="InParanoid" id="G3P809"/>
<proteinExistence type="predicted"/>
<dbReference type="AlphaFoldDB" id="G3P809"/>
<evidence type="ECO:0000256" key="1">
    <source>
        <dbReference type="SAM" id="MobiDB-lite"/>
    </source>
</evidence>
<dbReference type="Bgee" id="ENSGACG00000010395">
    <property type="expression patterns" value="Expressed in liver and 5 other cell types or tissues"/>
</dbReference>
<reference evidence="2" key="2">
    <citation type="submission" date="2024-04" db="UniProtKB">
        <authorList>
            <consortium name="Ensembl"/>
        </authorList>
    </citation>
    <scope>IDENTIFICATION</scope>
</reference>
<dbReference type="Ensembl" id="ENSGACT00000013758.1">
    <property type="protein sequence ID" value="ENSGACP00000013733.1"/>
    <property type="gene ID" value="ENSGACG00000010395.1"/>
</dbReference>
<feature type="region of interest" description="Disordered" evidence="1">
    <location>
        <begin position="26"/>
        <end position="87"/>
    </location>
</feature>
<sequence>MYELTRTTAAVLALRKKWPDQVRLCHRRTDEDSRKEKEGKKKKRSMPQRSLIHPELVVNSSGTPPASPPYPLAVRGHQGGVSVPICR</sequence>